<accession>A0A1S8MTB9</accession>
<dbReference type="RefSeq" id="WP_077866957.1">
    <property type="nucleotide sequence ID" value="NZ_LZYZ01000008.1"/>
</dbReference>
<evidence type="ECO:0000313" key="1">
    <source>
        <dbReference type="EMBL" id="OOM07419.1"/>
    </source>
</evidence>
<dbReference type="AlphaFoldDB" id="A0A1S8MTB9"/>
<gene>
    <name evidence="1" type="ORF">CLOSAC_39480</name>
</gene>
<proteinExistence type="predicted"/>
<protein>
    <submittedName>
        <fullName evidence="1">Uncharacterized protein</fullName>
    </submittedName>
</protein>
<evidence type="ECO:0000313" key="2">
    <source>
        <dbReference type="Proteomes" id="UP000191154"/>
    </source>
</evidence>
<reference evidence="1 2" key="1">
    <citation type="submission" date="2016-05" db="EMBL/GenBank/DDBJ databases">
        <title>Microbial solvent formation.</title>
        <authorList>
            <person name="Poehlein A."/>
            <person name="Montoya Solano J.D."/>
            <person name="Flitsch S."/>
            <person name="Krabben P."/>
            <person name="Duerre P."/>
            <person name="Daniel R."/>
        </authorList>
    </citation>
    <scope>NUCLEOTIDE SEQUENCE [LARGE SCALE GENOMIC DNA]</scope>
    <source>
        <strain evidence="1 2">L1-8</strain>
    </source>
</reference>
<comment type="caution">
    <text evidence="1">The sequence shown here is derived from an EMBL/GenBank/DDBJ whole genome shotgun (WGS) entry which is preliminary data.</text>
</comment>
<sequence>MNKDLMDFWRRWVDGEEEINITIDGAILKYSMINKKSNDGVRDWVCFTSKDKLYSFIKYILLPSIQITTNIGIKDSMVYFDVCEYDQTIKLLETFKINTYKEDIEEYKSWLKELEILENNDYNFKNIINFINNISVKVNKNENLELELRMFENIKSVGNCIINEYEKDNNIAELESKFELNKNEIKDLFNNIDSNKFMQKKILTLLNEKSI</sequence>
<dbReference type="EMBL" id="LZYZ01000008">
    <property type="protein sequence ID" value="OOM07419.1"/>
    <property type="molecule type" value="Genomic_DNA"/>
</dbReference>
<dbReference type="Proteomes" id="UP000191154">
    <property type="component" value="Unassembled WGS sequence"/>
</dbReference>
<organism evidence="1 2">
    <name type="scientific">Clostridium saccharobutylicum</name>
    <dbReference type="NCBI Taxonomy" id="169679"/>
    <lineage>
        <taxon>Bacteria</taxon>
        <taxon>Bacillati</taxon>
        <taxon>Bacillota</taxon>
        <taxon>Clostridia</taxon>
        <taxon>Eubacteriales</taxon>
        <taxon>Clostridiaceae</taxon>
        <taxon>Clostridium</taxon>
    </lineage>
</organism>
<name>A0A1S8MTB9_CLOSA</name>
<dbReference type="STRING" id="169679.CSACC_32020"/>